<accession>W0FDF5</accession>
<keyword evidence="1" id="KW-1133">Transmembrane helix</keyword>
<keyword evidence="1" id="KW-0812">Transmembrane</keyword>
<protein>
    <submittedName>
        <fullName evidence="2">NADH dehydrogenase subunit 6</fullName>
    </submittedName>
</protein>
<keyword evidence="1" id="KW-0472">Membrane</keyword>
<geneLocation type="mitochondrion" evidence="2"/>
<feature type="transmembrane region" description="Helical" evidence="1">
    <location>
        <begin position="112"/>
        <end position="132"/>
    </location>
</feature>
<dbReference type="AlphaFoldDB" id="W0FDF5"/>
<evidence type="ECO:0000256" key="1">
    <source>
        <dbReference type="SAM" id="Phobius"/>
    </source>
</evidence>
<evidence type="ECO:0000313" key="2">
    <source>
        <dbReference type="EMBL" id="AHF21610.1"/>
    </source>
</evidence>
<name>W0FDF5_ARGLA</name>
<organism evidence="2">
    <name type="scientific">Argas lagenoplastis</name>
    <name type="common">Australian fairy martin argasid</name>
    <name type="synonym">Soft tick</name>
    <dbReference type="NCBI Taxonomy" id="182350"/>
    <lineage>
        <taxon>Eukaryota</taxon>
        <taxon>Metazoa</taxon>
        <taxon>Ecdysozoa</taxon>
        <taxon>Arthropoda</taxon>
        <taxon>Chelicerata</taxon>
        <taxon>Arachnida</taxon>
        <taxon>Acari</taxon>
        <taxon>Parasitiformes</taxon>
        <taxon>Ixodida</taxon>
        <taxon>Ixodoidea</taxon>
        <taxon>Argasidae</taxon>
        <taxon>Argasinae</taxon>
        <taxon>Argas</taxon>
    </lineage>
</organism>
<sequence length="154" mass="18317">MKLPMITSIFFFMSLHPLTMLMTLIFMTFNVIYIVYMTTKTSWLPMILILLILGGMLVLFIYITSITPNKKFYYKKWGLIFLTLPLLINTKMIYLNFSKIDIFLFNIDKNSYLLIFITIYLLLTLIAVMQLINSSIAPLRMFFMTNDTKKKYYF</sequence>
<reference evidence="2" key="1">
    <citation type="journal article" date="2014" name="Ticks Tick Borne Dis.">
        <title>Molecular phylogeny of soft ticks (Ixodida: Argasidae) inferred from mitochondrial genome and nuclear rRNA sequences.</title>
        <authorList>
            <person name="Burger T.D."/>
            <person name="Shao R."/>
            <person name="Labruna M.B."/>
            <person name="Barker S.C."/>
        </authorList>
    </citation>
    <scope>NUCLEOTIDE SEQUENCE</scope>
</reference>
<feature type="transmembrane region" description="Helical" evidence="1">
    <location>
        <begin position="77"/>
        <end position="97"/>
    </location>
</feature>
<feature type="transmembrane region" description="Helical" evidence="1">
    <location>
        <begin position="9"/>
        <end position="36"/>
    </location>
</feature>
<gene>
    <name evidence="2" type="primary">NAD6</name>
</gene>
<dbReference type="EMBL" id="KC769587">
    <property type="protein sequence ID" value="AHF21610.1"/>
    <property type="molecule type" value="Genomic_DNA"/>
</dbReference>
<feature type="transmembrane region" description="Helical" evidence="1">
    <location>
        <begin position="42"/>
        <end position="65"/>
    </location>
</feature>
<keyword evidence="2" id="KW-0496">Mitochondrion</keyword>
<proteinExistence type="predicted"/>